<keyword evidence="2" id="KW-1185">Reference proteome</keyword>
<dbReference type="EMBL" id="MASW01000001">
    <property type="protein sequence ID" value="PXY31460.1"/>
    <property type="molecule type" value="Genomic_DNA"/>
</dbReference>
<comment type="caution">
    <text evidence="1">The sequence shown here is derived from an EMBL/GenBank/DDBJ whole genome shotgun (WGS) entry which is preliminary data.</text>
</comment>
<dbReference type="Gene3D" id="3.30.70.100">
    <property type="match status" value="1"/>
</dbReference>
<name>A0A2V4B884_9PSEU</name>
<dbReference type="GO" id="GO:0016491">
    <property type="term" value="F:oxidoreductase activity"/>
    <property type="evidence" value="ECO:0007669"/>
    <property type="project" value="InterPro"/>
</dbReference>
<dbReference type="InterPro" id="IPR009799">
    <property type="entry name" value="EthD_dom"/>
</dbReference>
<dbReference type="RefSeq" id="WP_112279494.1">
    <property type="nucleotide sequence ID" value="NZ_MASW01000001.1"/>
</dbReference>
<dbReference type="NCBIfam" id="TIGR02118">
    <property type="entry name" value="EthD family reductase"/>
    <property type="match status" value="1"/>
</dbReference>
<dbReference type="AlphaFoldDB" id="A0A2V4B884"/>
<proteinExistence type="predicted"/>
<reference evidence="1 2" key="1">
    <citation type="submission" date="2016-07" db="EMBL/GenBank/DDBJ databases">
        <title>Draft genome sequence of Prauserella muralis DSM 45305, isolated from a mould-covered wall in an indoor environment.</title>
        <authorList>
            <person name="Ruckert C."/>
            <person name="Albersmeier A."/>
            <person name="Jiang C.-L."/>
            <person name="Jiang Y."/>
            <person name="Kalinowski J."/>
            <person name="Schneider O."/>
            <person name="Winkler A."/>
            <person name="Zotchev S.B."/>
        </authorList>
    </citation>
    <scope>NUCLEOTIDE SEQUENCE [LARGE SCALE GENOMIC DNA]</scope>
    <source>
        <strain evidence="1 2">DSM 45305</strain>
    </source>
</reference>
<protein>
    <submittedName>
        <fullName evidence="1">Ethyl tert-butyl ether degradation protein EthD</fullName>
    </submittedName>
</protein>
<sequence>MIHFFALAPRADGVSPREFHDHWRHPHATLESRVPTVRGYVLSHQTHTNLLGDGQAEFDGVTEVAFDTAQDAAGFGEEPYYRRHVEPDEPKFVDLSRLEVFQTEEEVLTPRISEQDGATHADALWLHLDRPVSAKLLQFVRRDGNPHWAGEEDAGLGRRIGAFRHVRNHPSRAVHGDDPPFLGARQLWWPTVSAFEAGVNRDRDAFEGLVTKAGNAVVLLAESERYLR</sequence>
<evidence type="ECO:0000313" key="1">
    <source>
        <dbReference type="EMBL" id="PXY31460.1"/>
    </source>
</evidence>
<accession>A0A2V4B884</accession>
<organism evidence="1 2">
    <name type="scientific">Prauserella muralis</name>
    <dbReference type="NCBI Taxonomy" id="588067"/>
    <lineage>
        <taxon>Bacteria</taxon>
        <taxon>Bacillati</taxon>
        <taxon>Actinomycetota</taxon>
        <taxon>Actinomycetes</taxon>
        <taxon>Pseudonocardiales</taxon>
        <taxon>Pseudonocardiaceae</taxon>
        <taxon>Prauserella</taxon>
    </lineage>
</organism>
<dbReference type="OrthoDB" id="3535638at2"/>
<dbReference type="InterPro" id="IPR011008">
    <property type="entry name" value="Dimeric_a/b-barrel"/>
</dbReference>
<dbReference type="SUPFAM" id="SSF54909">
    <property type="entry name" value="Dimeric alpha+beta barrel"/>
    <property type="match status" value="1"/>
</dbReference>
<dbReference type="Pfam" id="PF07110">
    <property type="entry name" value="EthD"/>
    <property type="match status" value="1"/>
</dbReference>
<gene>
    <name evidence="1" type="ORF">BAY60_03520</name>
</gene>
<evidence type="ECO:0000313" key="2">
    <source>
        <dbReference type="Proteomes" id="UP000249915"/>
    </source>
</evidence>
<dbReference type="Proteomes" id="UP000249915">
    <property type="component" value="Unassembled WGS sequence"/>
</dbReference>